<dbReference type="AlphaFoldDB" id="A0A166AV61"/>
<name>A0A166AV61_9AGAM</name>
<evidence type="ECO:0000313" key="2">
    <source>
        <dbReference type="EMBL" id="KZP11989.1"/>
    </source>
</evidence>
<protein>
    <recommendedName>
        <fullName evidence="4">F-box domain-containing protein</fullName>
    </recommendedName>
</protein>
<accession>A0A166AV61</accession>
<evidence type="ECO:0008006" key="4">
    <source>
        <dbReference type="Google" id="ProtNLM"/>
    </source>
</evidence>
<feature type="coiled-coil region" evidence="1">
    <location>
        <begin position="59"/>
        <end position="86"/>
    </location>
</feature>
<keyword evidence="3" id="KW-1185">Reference proteome</keyword>
<proteinExistence type="predicted"/>
<sequence length="148" mass="16929">MVVSLAPAQDCPGLKFVDSISIPSSLLPACVGTNYAPGTHERIHIKSTLLDVHLQLSRLDEALAQINDVRDRIHRKQRTLQEYSAQYTALISPVRRVPPEILAEIFLYFLPHLVYNNADTTVVRRNRMLPSHICKRWRDLSLSTPNFW</sequence>
<evidence type="ECO:0000313" key="3">
    <source>
        <dbReference type="Proteomes" id="UP000076532"/>
    </source>
</evidence>
<dbReference type="EMBL" id="KV417654">
    <property type="protein sequence ID" value="KZP11989.1"/>
    <property type="molecule type" value="Genomic_DNA"/>
</dbReference>
<evidence type="ECO:0000256" key="1">
    <source>
        <dbReference type="SAM" id="Coils"/>
    </source>
</evidence>
<keyword evidence="1" id="KW-0175">Coiled coil</keyword>
<organism evidence="2 3">
    <name type="scientific">Athelia psychrophila</name>
    <dbReference type="NCBI Taxonomy" id="1759441"/>
    <lineage>
        <taxon>Eukaryota</taxon>
        <taxon>Fungi</taxon>
        <taxon>Dikarya</taxon>
        <taxon>Basidiomycota</taxon>
        <taxon>Agaricomycotina</taxon>
        <taxon>Agaricomycetes</taxon>
        <taxon>Agaricomycetidae</taxon>
        <taxon>Atheliales</taxon>
        <taxon>Atheliaceae</taxon>
        <taxon>Athelia</taxon>
    </lineage>
</organism>
<dbReference type="Proteomes" id="UP000076532">
    <property type="component" value="Unassembled WGS sequence"/>
</dbReference>
<dbReference type="OrthoDB" id="3365698at2759"/>
<dbReference type="Gene3D" id="1.20.1280.50">
    <property type="match status" value="1"/>
</dbReference>
<gene>
    <name evidence="2" type="ORF">FIBSPDRAFT_755702</name>
</gene>
<feature type="non-terminal residue" evidence="2">
    <location>
        <position position="148"/>
    </location>
</feature>
<reference evidence="2 3" key="1">
    <citation type="journal article" date="2016" name="Mol. Biol. Evol.">
        <title>Comparative Genomics of Early-Diverging Mushroom-Forming Fungi Provides Insights into the Origins of Lignocellulose Decay Capabilities.</title>
        <authorList>
            <person name="Nagy L.G."/>
            <person name="Riley R."/>
            <person name="Tritt A."/>
            <person name="Adam C."/>
            <person name="Daum C."/>
            <person name="Floudas D."/>
            <person name="Sun H."/>
            <person name="Yadav J.S."/>
            <person name="Pangilinan J."/>
            <person name="Larsson K.H."/>
            <person name="Matsuura K."/>
            <person name="Barry K."/>
            <person name="Labutti K."/>
            <person name="Kuo R."/>
            <person name="Ohm R.A."/>
            <person name="Bhattacharya S.S."/>
            <person name="Shirouzu T."/>
            <person name="Yoshinaga Y."/>
            <person name="Martin F.M."/>
            <person name="Grigoriev I.V."/>
            <person name="Hibbett D.S."/>
        </authorList>
    </citation>
    <scope>NUCLEOTIDE SEQUENCE [LARGE SCALE GENOMIC DNA]</scope>
    <source>
        <strain evidence="2 3">CBS 109695</strain>
    </source>
</reference>